<dbReference type="GO" id="GO:0043811">
    <property type="term" value="F:phosphate:acyl-[acyl carrier protein] acyltransferase activity"/>
    <property type="evidence" value="ECO:0007669"/>
    <property type="project" value="UniProtKB-UniRule"/>
</dbReference>
<dbReference type="PIRSF" id="PIRSF002465">
    <property type="entry name" value="Phsphlp_syn_PlsX"/>
    <property type="match status" value="1"/>
</dbReference>
<dbReference type="GO" id="GO:0005737">
    <property type="term" value="C:cytoplasm"/>
    <property type="evidence" value="ECO:0007669"/>
    <property type="project" value="UniProtKB-SubCell"/>
</dbReference>
<evidence type="ECO:0000256" key="5">
    <source>
        <dbReference type="ARBA" id="ARBA00023098"/>
    </source>
</evidence>
<dbReference type="OrthoDB" id="9806408at2"/>
<comment type="catalytic activity">
    <reaction evidence="1 10">
        <text>a fatty acyl-[ACP] + phosphate = an acyl phosphate + holo-[ACP]</text>
        <dbReference type="Rhea" id="RHEA:42292"/>
        <dbReference type="Rhea" id="RHEA-COMP:9685"/>
        <dbReference type="Rhea" id="RHEA-COMP:14125"/>
        <dbReference type="ChEBI" id="CHEBI:43474"/>
        <dbReference type="ChEBI" id="CHEBI:59918"/>
        <dbReference type="ChEBI" id="CHEBI:64479"/>
        <dbReference type="ChEBI" id="CHEBI:138651"/>
        <dbReference type="EC" id="2.3.1.274"/>
    </reaction>
</comment>
<dbReference type="EMBL" id="LNXV01000033">
    <property type="protein sequence ID" value="KTC78226.1"/>
    <property type="molecule type" value="Genomic_DNA"/>
</dbReference>
<evidence type="ECO:0000313" key="12">
    <source>
        <dbReference type="Proteomes" id="UP000054742"/>
    </source>
</evidence>
<organism evidence="11 12">
    <name type="scientific">Legionella brunensis</name>
    <dbReference type="NCBI Taxonomy" id="29422"/>
    <lineage>
        <taxon>Bacteria</taxon>
        <taxon>Pseudomonadati</taxon>
        <taxon>Pseudomonadota</taxon>
        <taxon>Gammaproteobacteria</taxon>
        <taxon>Legionellales</taxon>
        <taxon>Legionellaceae</taxon>
        <taxon>Legionella</taxon>
    </lineage>
</organism>
<dbReference type="HAMAP" id="MF_00019">
    <property type="entry name" value="PlsX"/>
    <property type="match status" value="1"/>
</dbReference>
<keyword evidence="5 10" id="KW-0443">Lipid metabolism</keyword>
<evidence type="ECO:0000256" key="4">
    <source>
        <dbReference type="ARBA" id="ARBA00022679"/>
    </source>
</evidence>
<keyword evidence="11" id="KW-0012">Acyltransferase</keyword>
<comment type="caution">
    <text evidence="11">The sequence shown here is derived from an EMBL/GenBank/DDBJ whole genome shotgun (WGS) entry which is preliminary data.</text>
</comment>
<dbReference type="NCBIfam" id="TIGR00182">
    <property type="entry name" value="plsX"/>
    <property type="match status" value="1"/>
</dbReference>
<name>A0A0W0S4G0_9GAMM</name>
<dbReference type="Pfam" id="PF02504">
    <property type="entry name" value="FA_synthesis"/>
    <property type="match status" value="1"/>
</dbReference>
<keyword evidence="4 10" id="KW-0808">Transferase</keyword>
<dbReference type="RefSeq" id="WP_058442493.1">
    <property type="nucleotide sequence ID" value="NZ_CAAAHU010000004.1"/>
</dbReference>
<proteinExistence type="inferred from homology"/>
<evidence type="ECO:0000256" key="1">
    <source>
        <dbReference type="ARBA" id="ARBA00001232"/>
    </source>
</evidence>
<dbReference type="STRING" id="29422.Lbru_2518"/>
<comment type="subunit">
    <text evidence="9 10">Homodimer. Probably interacts with PlsY.</text>
</comment>
<dbReference type="AlphaFoldDB" id="A0A0W0S4G0"/>
<accession>A0A0W0S4G0</accession>
<evidence type="ECO:0000256" key="8">
    <source>
        <dbReference type="ARBA" id="ARBA00024069"/>
    </source>
</evidence>
<gene>
    <name evidence="10 11" type="primary">plsX</name>
    <name evidence="11" type="ORF">Lbru_2518</name>
</gene>
<dbReference type="UniPathway" id="UPA00085"/>
<dbReference type="SUPFAM" id="SSF53659">
    <property type="entry name" value="Isocitrate/Isopropylmalate dehydrogenase-like"/>
    <property type="match status" value="1"/>
</dbReference>
<comment type="pathway">
    <text evidence="10">Lipid metabolism; phospholipid metabolism.</text>
</comment>
<dbReference type="GO" id="GO:0006633">
    <property type="term" value="P:fatty acid biosynthetic process"/>
    <property type="evidence" value="ECO:0007669"/>
    <property type="project" value="UniProtKB-UniRule"/>
</dbReference>
<comment type="subcellular location">
    <subcellularLocation>
        <location evidence="10">Cytoplasm</location>
    </subcellularLocation>
    <text evidence="10">Associated with the membrane possibly through PlsY.</text>
</comment>
<evidence type="ECO:0000256" key="2">
    <source>
        <dbReference type="ARBA" id="ARBA00022490"/>
    </source>
</evidence>
<dbReference type="GO" id="GO:0008654">
    <property type="term" value="P:phospholipid biosynthetic process"/>
    <property type="evidence" value="ECO:0007669"/>
    <property type="project" value="UniProtKB-KW"/>
</dbReference>
<keyword evidence="6 10" id="KW-0594">Phospholipid biosynthesis</keyword>
<dbReference type="PANTHER" id="PTHR30100">
    <property type="entry name" value="FATTY ACID/PHOSPHOLIPID SYNTHESIS PROTEIN PLSX"/>
    <property type="match status" value="1"/>
</dbReference>
<dbReference type="InterPro" id="IPR003664">
    <property type="entry name" value="FA_synthesis"/>
</dbReference>
<keyword evidence="7 10" id="KW-1208">Phospholipid metabolism</keyword>
<keyword evidence="3 10" id="KW-0444">Lipid biosynthesis</keyword>
<dbReference type="PATRIC" id="fig|29422.6.peg.2681"/>
<keyword evidence="2 10" id="KW-0963">Cytoplasm</keyword>
<evidence type="ECO:0000256" key="7">
    <source>
        <dbReference type="ARBA" id="ARBA00023264"/>
    </source>
</evidence>
<dbReference type="Gene3D" id="3.40.718.10">
    <property type="entry name" value="Isopropylmalate Dehydrogenase"/>
    <property type="match status" value="1"/>
</dbReference>
<keyword evidence="12" id="KW-1185">Reference proteome</keyword>
<evidence type="ECO:0000313" key="11">
    <source>
        <dbReference type="EMBL" id="KTC78226.1"/>
    </source>
</evidence>
<comment type="similarity">
    <text evidence="10">Belongs to the PlsX family.</text>
</comment>
<dbReference type="Proteomes" id="UP000054742">
    <property type="component" value="Unassembled WGS sequence"/>
</dbReference>
<dbReference type="EC" id="2.3.1.274" evidence="8 10"/>
<evidence type="ECO:0000256" key="6">
    <source>
        <dbReference type="ARBA" id="ARBA00023209"/>
    </source>
</evidence>
<evidence type="ECO:0000256" key="10">
    <source>
        <dbReference type="HAMAP-Rule" id="MF_00019"/>
    </source>
</evidence>
<protein>
    <recommendedName>
        <fullName evidence="8 10">Phosphate acyltransferase</fullName>
        <ecNumber evidence="8 10">2.3.1.274</ecNumber>
    </recommendedName>
    <alternativeName>
        <fullName evidence="10">Acyl-ACP phosphotransacylase</fullName>
    </alternativeName>
    <alternativeName>
        <fullName evidence="10">Acyl-[acyl-carrier-protein]--phosphate acyltransferase</fullName>
    </alternativeName>
    <alternativeName>
        <fullName evidence="10">Phosphate-acyl-ACP acyltransferase</fullName>
    </alternativeName>
</protein>
<sequence>MKNITIAVDAMGGDHGLKIVIPACVRAARHNPDLKLLLVGDQSQVNAHLKKFGVVESNQFSVVHASEIVAMDELPSQAMRNKKDSSMRVAINLVKDGRAQACVSAGNTGALMATARFVLKTLPGIDRPAIIAELPTLQGKTRVIDLGANVDSCAEHLFQFAVMGSALIQAIDKKLKPKIALLNIGVEEIKGNDQVKRTAHMLAECNLMNYVGYVEGDQFYSGQVDLVVCDGFVGNVALKASEGLAKLMISVLKESFAQNFLTKLVGLLAKPALGHLKNRMDPARYNGASMLGLNGIVVKSHGGASELAFQCAIEEAMLQVKNNVVDLVRHQITEFINQGLLL</sequence>
<evidence type="ECO:0000256" key="9">
    <source>
        <dbReference type="ARBA" id="ARBA00046608"/>
    </source>
</evidence>
<reference evidence="11 12" key="1">
    <citation type="submission" date="2015-11" db="EMBL/GenBank/DDBJ databases">
        <title>Genomic analysis of 38 Legionella species identifies large and diverse effector repertoires.</title>
        <authorList>
            <person name="Burstein D."/>
            <person name="Amaro F."/>
            <person name="Zusman T."/>
            <person name="Lifshitz Z."/>
            <person name="Cohen O."/>
            <person name="Gilbert J.A."/>
            <person name="Pupko T."/>
            <person name="Shuman H.A."/>
            <person name="Segal G."/>
        </authorList>
    </citation>
    <scope>NUCLEOTIDE SEQUENCE [LARGE SCALE GENOMIC DNA]</scope>
    <source>
        <strain evidence="11 12">ATCC 43878</strain>
    </source>
</reference>
<comment type="function">
    <text evidence="10">Catalyzes the reversible formation of acyl-phosphate (acyl-PO(4)) from acyl-[acyl-carrier-protein] (acyl-ACP). This enzyme utilizes acyl-ACP as fatty acyl donor, but not acyl-CoA.</text>
</comment>
<dbReference type="PANTHER" id="PTHR30100:SF1">
    <property type="entry name" value="PHOSPHATE ACYLTRANSFERASE"/>
    <property type="match status" value="1"/>
</dbReference>
<dbReference type="InterPro" id="IPR012281">
    <property type="entry name" value="Phospholipid_synth_PlsX-like"/>
</dbReference>
<evidence type="ECO:0000256" key="3">
    <source>
        <dbReference type="ARBA" id="ARBA00022516"/>
    </source>
</evidence>